<evidence type="ECO:0000256" key="3">
    <source>
        <dbReference type="ARBA" id="ARBA00022621"/>
    </source>
</evidence>
<dbReference type="GO" id="GO:0005344">
    <property type="term" value="F:oxygen carrier activity"/>
    <property type="evidence" value="ECO:0007669"/>
    <property type="project" value="UniProtKB-KW"/>
</dbReference>
<dbReference type="CDD" id="cd01040">
    <property type="entry name" value="Mb-like"/>
    <property type="match status" value="1"/>
</dbReference>
<protein>
    <recommendedName>
        <fullName evidence="7">Globin domain-containing protein</fullName>
    </recommendedName>
</protein>
<sequence length="178" mass="21058">MGNNQNSKSIENVAFNRSEIEIVRDTWSLLNKIGLAELGLGLMTRILIEHKEMKTMWRKQNTVKNDVCIMQNYNEFINPNYSIKAHGEKVFNTIKIAVNTIDDLTSLYQFLNQMGYDHYKYGTRDHHFQIMGEALLSTLSEALREKWNDKTRKIWIKLFQIIEYQMKSGMERAQRENF</sequence>
<dbReference type="OrthoDB" id="436496at2759"/>
<evidence type="ECO:0000313" key="9">
    <source>
        <dbReference type="Proteomes" id="UP000663879"/>
    </source>
</evidence>
<dbReference type="GO" id="GO:0046872">
    <property type="term" value="F:metal ion binding"/>
    <property type="evidence" value="ECO:0007669"/>
    <property type="project" value="UniProtKB-KW"/>
</dbReference>
<name>A0A814G533_9BILA</name>
<dbReference type="GO" id="GO:0019825">
    <property type="term" value="F:oxygen binding"/>
    <property type="evidence" value="ECO:0007669"/>
    <property type="project" value="InterPro"/>
</dbReference>
<dbReference type="PROSITE" id="PS01033">
    <property type="entry name" value="GLOBIN"/>
    <property type="match status" value="1"/>
</dbReference>
<dbReference type="InterPro" id="IPR012292">
    <property type="entry name" value="Globin/Proto"/>
</dbReference>
<dbReference type="Pfam" id="PF00042">
    <property type="entry name" value="Globin"/>
    <property type="match status" value="1"/>
</dbReference>
<dbReference type="EMBL" id="CAJNOC010003599">
    <property type="protein sequence ID" value="CAF0990144.1"/>
    <property type="molecule type" value="Genomic_DNA"/>
</dbReference>
<accession>A0A814G533</accession>
<keyword evidence="5" id="KW-0408">Iron</keyword>
<keyword evidence="3 6" id="KW-0561">Oxygen transport</keyword>
<evidence type="ECO:0000256" key="4">
    <source>
        <dbReference type="ARBA" id="ARBA00022723"/>
    </source>
</evidence>
<dbReference type="SUPFAM" id="SSF46458">
    <property type="entry name" value="Globin-like"/>
    <property type="match status" value="1"/>
</dbReference>
<keyword evidence="1 6" id="KW-0813">Transport</keyword>
<dbReference type="Gene3D" id="1.10.490.10">
    <property type="entry name" value="Globins"/>
    <property type="match status" value="1"/>
</dbReference>
<keyword evidence="9" id="KW-1185">Reference proteome</keyword>
<dbReference type="GO" id="GO:0020037">
    <property type="term" value="F:heme binding"/>
    <property type="evidence" value="ECO:0007669"/>
    <property type="project" value="InterPro"/>
</dbReference>
<reference evidence="8" key="1">
    <citation type="submission" date="2021-02" db="EMBL/GenBank/DDBJ databases">
        <authorList>
            <person name="Nowell W R."/>
        </authorList>
    </citation>
    <scope>NUCLEOTIDE SEQUENCE</scope>
    <source>
        <strain evidence="8">Ploen Becks lab</strain>
    </source>
</reference>
<dbReference type="PANTHER" id="PTHR46458">
    <property type="entry name" value="BLR2807 PROTEIN"/>
    <property type="match status" value="1"/>
</dbReference>
<evidence type="ECO:0000256" key="1">
    <source>
        <dbReference type="ARBA" id="ARBA00022448"/>
    </source>
</evidence>
<evidence type="ECO:0000256" key="2">
    <source>
        <dbReference type="ARBA" id="ARBA00022617"/>
    </source>
</evidence>
<dbReference type="InterPro" id="IPR050532">
    <property type="entry name" value="Globin-like_OT"/>
</dbReference>
<dbReference type="InterPro" id="IPR000971">
    <property type="entry name" value="Globin"/>
</dbReference>
<dbReference type="AlphaFoldDB" id="A0A814G533"/>
<keyword evidence="4" id="KW-0479">Metal-binding</keyword>
<gene>
    <name evidence="8" type="ORF">OXX778_LOCUS15869</name>
</gene>
<organism evidence="8 9">
    <name type="scientific">Brachionus calyciflorus</name>
    <dbReference type="NCBI Taxonomy" id="104777"/>
    <lineage>
        <taxon>Eukaryota</taxon>
        <taxon>Metazoa</taxon>
        <taxon>Spiralia</taxon>
        <taxon>Gnathifera</taxon>
        <taxon>Rotifera</taxon>
        <taxon>Eurotatoria</taxon>
        <taxon>Monogononta</taxon>
        <taxon>Pseudotrocha</taxon>
        <taxon>Ploima</taxon>
        <taxon>Brachionidae</taxon>
        <taxon>Brachionus</taxon>
    </lineage>
</organism>
<feature type="domain" description="Globin" evidence="7">
    <location>
        <begin position="14"/>
        <end position="171"/>
    </location>
</feature>
<dbReference type="Proteomes" id="UP000663879">
    <property type="component" value="Unassembled WGS sequence"/>
</dbReference>
<evidence type="ECO:0000256" key="5">
    <source>
        <dbReference type="ARBA" id="ARBA00023004"/>
    </source>
</evidence>
<dbReference type="InterPro" id="IPR009050">
    <property type="entry name" value="Globin-like_sf"/>
</dbReference>
<dbReference type="InterPro" id="IPR044399">
    <property type="entry name" value="Mb-like_M"/>
</dbReference>
<comment type="similarity">
    <text evidence="6">Belongs to the globin family.</text>
</comment>
<keyword evidence="2 6" id="KW-0349">Heme</keyword>
<evidence type="ECO:0000313" key="8">
    <source>
        <dbReference type="EMBL" id="CAF0990144.1"/>
    </source>
</evidence>
<evidence type="ECO:0000259" key="7">
    <source>
        <dbReference type="PROSITE" id="PS01033"/>
    </source>
</evidence>
<dbReference type="PANTHER" id="PTHR46458:SF1">
    <property type="entry name" value="GEO09476P1"/>
    <property type="match status" value="1"/>
</dbReference>
<comment type="caution">
    <text evidence="8">The sequence shown here is derived from an EMBL/GenBank/DDBJ whole genome shotgun (WGS) entry which is preliminary data.</text>
</comment>
<proteinExistence type="inferred from homology"/>
<evidence type="ECO:0000256" key="6">
    <source>
        <dbReference type="RuleBase" id="RU000356"/>
    </source>
</evidence>